<dbReference type="HOGENOM" id="CLU_001265_0_5_1"/>
<accession>J4UD87</accession>
<evidence type="ECO:0000313" key="9">
    <source>
        <dbReference type="Proteomes" id="UP000002748"/>
    </source>
</evidence>
<dbReference type="AlphaFoldDB" id="J4UD87"/>
<feature type="transmembrane region" description="Helical" evidence="7">
    <location>
        <begin position="427"/>
        <end position="448"/>
    </location>
</feature>
<dbReference type="GO" id="GO:0016020">
    <property type="term" value="C:membrane"/>
    <property type="evidence" value="ECO:0007669"/>
    <property type="project" value="UniProtKB-SubCell"/>
</dbReference>
<dbReference type="InterPro" id="IPR036259">
    <property type="entry name" value="MFS_trans_sf"/>
</dbReference>
<feature type="transmembrane region" description="Helical" evidence="7">
    <location>
        <begin position="385"/>
        <end position="407"/>
    </location>
</feature>
<reference evidence="8 9" key="1">
    <citation type="journal article" date="2012" name="Eukaryot. Cell">
        <title>Draft genome sequence of CBS 2479, the standard type strain of Trichosporon asahii.</title>
        <authorList>
            <person name="Yang R.Y."/>
            <person name="Li H.T."/>
            <person name="Zhu H."/>
            <person name="Zhou G.P."/>
            <person name="Wang M."/>
            <person name="Wang L."/>
        </authorList>
    </citation>
    <scope>NUCLEOTIDE SEQUENCE [LARGE SCALE GENOMIC DNA]</scope>
    <source>
        <strain evidence="9">ATCC 90039 / CBS 2479 / JCM 2466 / KCTC 7840 / NCYC 2677 / UAMH 7654</strain>
    </source>
</reference>
<dbReference type="RefSeq" id="XP_014180332.1">
    <property type="nucleotide sequence ID" value="XM_014324857.1"/>
</dbReference>
<feature type="region of interest" description="Disordered" evidence="6">
    <location>
        <begin position="88"/>
        <end position="111"/>
    </location>
</feature>
<dbReference type="SUPFAM" id="SSF103473">
    <property type="entry name" value="MFS general substrate transporter"/>
    <property type="match status" value="1"/>
</dbReference>
<evidence type="ECO:0000313" key="8">
    <source>
        <dbReference type="EMBL" id="EJT49055.1"/>
    </source>
</evidence>
<dbReference type="KEGG" id="tasa:A1Q1_01849"/>
<comment type="subcellular location">
    <subcellularLocation>
        <location evidence="1">Membrane</location>
        <topology evidence="1">Multi-pass membrane protein</topology>
    </subcellularLocation>
</comment>
<sequence>MSPTTPPTADLSPVKSTDKDDILHDESVLTHGDKGHHGHNKNAALEALGEGERIVMTDEDSRRICRKIDRAIMPVLMCGAAHHDLRDPGDGETQTFGRLRGSDRTRRREAPARISAERELLGGHTRGCGDPSGTGGGGGEICAENVPPYPRVARLVPTDAREAWLTNRVYFLQILDKSAVGYGAAFGMREQTHLVGNQYSLISSSGYWAQLALCAGPTAALIVKVPTRILMSACIFCWGVSMIGLAFSKSFGPLLCNRFLLGLFEAVNIPLFTVITTTWYRRHEQPLRIALWYGTNGVASMLGSLLTWALSFITTGPLYVYQILFLFVGLVTVLTAPLLYWRLDNNPATARFLTPMERKMAVERLRDNNTGVENKTIRWDQVREVFLSIPVWFYFLLIFCINTVAAVTNTFGPLLIKGFGFNARQTILLNIPFGFVQTAVCLGGCYLATRFRYKGIVFIAFMVPCVIGAALLYALTPDQARGAMLAGYYLIGFLFGGNPLMFSWVAANVAGHTKKSLTISLCNSGLAVGNIVGPFLFQEKDAPRYHPGLGGVLGLFVASMGLTVGLWGVLLVMNKRKEAERVAHGKPAKIHNSSLNAKFSQADETQVDANGNPLGQQAFLDLTDQQNDEFVYTY</sequence>
<evidence type="ECO:0000256" key="4">
    <source>
        <dbReference type="ARBA" id="ARBA00022989"/>
    </source>
</evidence>
<evidence type="ECO:0008006" key="10">
    <source>
        <dbReference type="Google" id="ProtNLM"/>
    </source>
</evidence>
<comment type="caution">
    <text evidence="8">The sequence shown here is derived from an EMBL/GenBank/DDBJ whole genome shotgun (WGS) entry which is preliminary data.</text>
</comment>
<dbReference type="GO" id="GO:0022857">
    <property type="term" value="F:transmembrane transporter activity"/>
    <property type="evidence" value="ECO:0007669"/>
    <property type="project" value="InterPro"/>
</dbReference>
<feature type="transmembrane region" description="Helical" evidence="7">
    <location>
        <begin position="259"/>
        <end position="279"/>
    </location>
</feature>
<proteinExistence type="predicted"/>
<dbReference type="PANTHER" id="PTHR43791">
    <property type="entry name" value="PERMEASE-RELATED"/>
    <property type="match status" value="1"/>
</dbReference>
<dbReference type="Gene3D" id="1.20.1250.20">
    <property type="entry name" value="MFS general substrate transporter like domains"/>
    <property type="match status" value="2"/>
</dbReference>
<gene>
    <name evidence="8" type="ORF">A1Q1_01849</name>
</gene>
<feature type="transmembrane region" description="Helical" evidence="7">
    <location>
        <begin position="291"/>
        <end position="313"/>
    </location>
</feature>
<evidence type="ECO:0000256" key="7">
    <source>
        <dbReference type="SAM" id="Phobius"/>
    </source>
</evidence>
<keyword evidence="5 7" id="KW-0472">Membrane</keyword>
<evidence type="ECO:0000256" key="3">
    <source>
        <dbReference type="ARBA" id="ARBA00022692"/>
    </source>
</evidence>
<dbReference type="OrthoDB" id="6730379at2759"/>
<evidence type="ECO:0000256" key="1">
    <source>
        <dbReference type="ARBA" id="ARBA00004141"/>
    </source>
</evidence>
<feature type="region of interest" description="Disordered" evidence="6">
    <location>
        <begin position="1"/>
        <end position="21"/>
    </location>
</feature>
<protein>
    <recommendedName>
        <fullName evidence="10">Major facilitator superfamily (MFS) profile domain-containing protein</fullName>
    </recommendedName>
</protein>
<dbReference type="GeneID" id="25985363"/>
<dbReference type="Proteomes" id="UP000002748">
    <property type="component" value="Unassembled WGS sequence"/>
</dbReference>
<dbReference type="VEuPathDB" id="FungiDB:A1Q1_01849"/>
<keyword evidence="2" id="KW-0813">Transport</keyword>
<keyword evidence="3 7" id="KW-0812">Transmembrane</keyword>
<dbReference type="Pfam" id="PF07690">
    <property type="entry name" value="MFS_1"/>
    <property type="match status" value="1"/>
</dbReference>
<name>J4UD87_TRIAS</name>
<feature type="transmembrane region" description="Helical" evidence="7">
    <location>
        <begin position="549"/>
        <end position="572"/>
    </location>
</feature>
<organism evidence="8 9">
    <name type="scientific">Trichosporon asahii var. asahii (strain ATCC 90039 / CBS 2479 / JCM 2466 / KCTC 7840 / NBRC 103889/ NCYC 2677 / UAMH 7654)</name>
    <name type="common">Yeast</name>
    <dbReference type="NCBI Taxonomy" id="1186058"/>
    <lineage>
        <taxon>Eukaryota</taxon>
        <taxon>Fungi</taxon>
        <taxon>Dikarya</taxon>
        <taxon>Basidiomycota</taxon>
        <taxon>Agaricomycotina</taxon>
        <taxon>Tremellomycetes</taxon>
        <taxon>Trichosporonales</taxon>
        <taxon>Trichosporonaceae</taxon>
        <taxon>Trichosporon</taxon>
    </lineage>
</organism>
<feature type="transmembrane region" description="Helical" evidence="7">
    <location>
        <begin position="230"/>
        <end position="247"/>
    </location>
</feature>
<dbReference type="InterPro" id="IPR011701">
    <property type="entry name" value="MFS"/>
</dbReference>
<feature type="transmembrane region" description="Helical" evidence="7">
    <location>
        <begin position="455"/>
        <end position="475"/>
    </location>
</feature>
<evidence type="ECO:0000256" key="2">
    <source>
        <dbReference type="ARBA" id="ARBA00022448"/>
    </source>
</evidence>
<feature type="transmembrane region" description="Helical" evidence="7">
    <location>
        <begin position="517"/>
        <end position="537"/>
    </location>
</feature>
<dbReference type="PANTHER" id="PTHR43791:SF16">
    <property type="entry name" value="TRANSPORTER, PUTATIVE (AFU_ORTHOLOGUE AFUA_3G01840)-RELATED"/>
    <property type="match status" value="1"/>
</dbReference>
<feature type="transmembrane region" description="Helical" evidence="7">
    <location>
        <begin position="487"/>
        <end position="510"/>
    </location>
</feature>
<evidence type="ECO:0000256" key="5">
    <source>
        <dbReference type="ARBA" id="ARBA00023136"/>
    </source>
</evidence>
<feature type="compositionally biased region" description="Basic and acidic residues" evidence="6">
    <location>
        <begin position="100"/>
        <end position="111"/>
    </location>
</feature>
<dbReference type="EMBL" id="ALBS01000179">
    <property type="protein sequence ID" value="EJT49055.1"/>
    <property type="molecule type" value="Genomic_DNA"/>
</dbReference>
<keyword evidence="4 7" id="KW-1133">Transmembrane helix</keyword>
<evidence type="ECO:0000256" key="6">
    <source>
        <dbReference type="SAM" id="MobiDB-lite"/>
    </source>
</evidence>
<feature type="transmembrane region" description="Helical" evidence="7">
    <location>
        <begin position="319"/>
        <end position="341"/>
    </location>
</feature>